<dbReference type="EMBL" id="JAKMXF010000111">
    <property type="protein sequence ID" value="KAI6657441.1"/>
    <property type="molecule type" value="Genomic_DNA"/>
</dbReference>
<dbReference type="InterPro" id="IPR014848">
    <property type="entry name" value="Rgp1"/>
</dbReference>
<dbReference type="AlphaFoldDB" id="A0AAV7K808"/>
<evidence type="ECO:0000313" key="1">
    <source>
        <dbReference type="EMBL" id="KAI6657441.1"/>
    </source>
</evidence>
<reference evidence="1 2" key="1">
    <citation type="journal article" date="2023" name="BMC Biol.">
        <title>The compact genome of the sponge Oopsacas minuta (Hexactinellida) is lacking key metazoan core genes.</title>
        <authorList>
            <person name="Santini S."/>
            <person name="Schenkelaars Q."/>
            <person name="Jourda C."/>
            <person name="Duchesne M."/>
            <person name="Belahbib H."/>
            <person name="Rocher C."/>
            <person name="Selva M."/>
            <person name="Riesgo A."/>
            <person name="Vervoort M."/>
            <person name="Leys S.P."/>
            <person name="Kodjabachian L."/>
            <person name="Le Bivic A."/>
            <person name="Borchiellini C."/>
            <person name="Claverie J.M."/>
            <person name="Renard E."/>
        </authorList>
    </citation>
    <scope>NUCLEOTIDE SEQUENCE [LARGE SCALE GENOMIC DNA]</scope>
    <source>
        <strain evidence="1">SPO-2</strain>
    </source>
</reference>
<dbReference type="Pfam" id="PF08737">
    <property type="entry name" value="Rgp1"/>
    <property type="match status" value="2"/>
</dbReference>
<dbReference type="PANTHER" id="PTHR12507">
    <property type="entry name" value="REDUCED GROWTH PHENOTYPE 1 RGP1, YEAST -RELATED"/>
    <property type="match status" value="1"/>
</dbReference>
<dbReference type="Proteomes" id="UP001165289">
    <property type="component" value="Unassembled WGS sequence"/>
</dbReference>
<name>A0AAV7K808_9METZ</name>
<keyword evidence="2" id="KW-1185">Reference proteome</keyword>
<comment type="caution">
    <text evidence="1">The sequence shown here is derived from an EMBL/GenBank/DDBJ whole genome shotgun (WGS) entry which is preliminary data.</text>
</comment>
<evidence type="ECO:0000313" key="2">
    <source>
        <dbReference type="Proteomes" id="UP001165289"/>
    </source>
</evidence>
<sequence>MSGPKPAVELKAWLEGGRVFLTDQELHCFITLTNISDNERRSSSSSDTESEHVNPRLAWLGAQIYCICVINESRVLPPKVRRLTDPNTASPTTSFVPTSGEKGYCIHSTPSTILLCDLPLNPQQSKTVTYHEKIPLGPPSFSGGMVRYVYKLVVGAQIVGRSAKLIKLPLQVIPLTNKLYIRSPAITEVLQTNPDGIANPFIVPLTKQSKEKSNAFIASVQEALFDESSRKSTRSYNLKQGIEQGDIICTVYIVKPVHALGDEIVISLDFKQATKLRSARVIVFLETVEEVNQDNRRSSGINSPEKFHYVTEHAMHAQDTMFLTETHLSLPIPLQATPSFKTSLVTVKWQLRFIFLTTGLEIFKPDTDGFQLINANPNELKSVIWELPVVVIPSYPGPALLDNPAPCEVIRL</sequence>
<proteinExistence type="predicted"/>
<organism evidence="1 2">
    <name type="scientific">Oopsacas minuta</name>
    <dbReference type="NCBI Taxonomy" id="111878"/>
    <lineage>
        <taxon>Eukaryota</taxon>
        <taxon>Metazoa</taxon>
        <taxon>Porifera</taxon>
        <taxon>Hexactinellida</taxon>
        <taxon>Hexasterophora</taxon>
        <taxon>Lyssacinosida</taxon>
        <taxon>Leucopsacidae</taxon>
        <taxon>Oopsacas</taxon>
    </lineage>
</organism>
<protein>
    <submittedName>
        <fullName evidence="1">RAB6A-GEF complex partner protein 2</fullName>
    </submittedName>
</protein>
<gene>
    <name evidence="1" type="ORF">LOD99_187</name>
</gene>
<accession>A0AAV7K808</accession>